<dbReference type="GO" id="GO:0043190">
    <property type="term" value="C:ATP-binding cassette (ABC) transporter complex"/>
    <property type="evidence" value="ECO:0007669"/>
    <property type="project" value="InterPro"/>
</dbReference>
<protein>
    <recommendedName>
        <fullName evidence="7">Spermidine/putrescine import ATP-binding protein PotA</fullName>
        <ecNumber evidence="7">7.6.2.11</ecNumber>
    </recommendedName>
</protein>
<keyword evidence="6 7" id="KW-0472">Membrane</keyword>
<dbReference type="PROSITE" id="PS00211">
    <property type="entry name" value="ABC_TRANSPORTER_1"/>
    <property type="match status" value="1"/>
</dbReference>
<dbReference type="InterPro" id="IPR027417">
    <property type="entry name" value="P-loop_NTPase"/>
</dbReference>
<accession>A0A4R4WXD3</accession>
<dbReference type="Proteomes" id="UP000294543">
    <property type="component" value="Unassembled WGS sequence"/>
</dbReference>
<dbReference type="GO" id="GO:0016887">
    <property type="term" value="F:ATP hydrolysis activity"/>
    <property type="evidence" value="ECO:0007669"/>
    <property type="project" value="InterPro"/>
</dbReference>
<comment type="caution">
    <text evidence="9">The sequence shown here is derived from an EMBL/GenBank/DDBJ whole genome shotgun (WGS) entry which is preliminary data.</text>
</comment>
<dbReference type="FunFam" id="3.40.50.300:FF:000042">
    <property type="entry name" value="Maltose/maltodextrin ABC transporter, ATP-binding protein"/>
    <property type="match status" value="1"/>
</dbReference>
<sequence length="351" mass="38231">MSFLQLDDIVKTYPGTERPSVADFTLGIDRGEFVSLLGPSGCGKTTTLRMIAGLIEATSGRIHLDGKELTRTPVHQRGMGLVFQNYALFPHLNVARNVAFGLEMRRTSKAEAKRRVEEALDLVRLGHLSGRRIKQLSGGQQQRVALARALVIEPSVLLLDEPLSNLDAKLRDTMREEIRSIQRKLGITTVFVTHDQDEALAVSDRIVVMSEGVIEQVGTPEQIYEHPANRFVANFIGRANLFDAEITHTANGVAELDVAGLGQLRAVDDHGAKGPATVLVRPHRMQVSKAAADDAHGTVETVVYVGDSIEYDVRVGDATVSVQSVAGAAERLERGASVRLSWQTEDALVLT</sequence>
<comment type="similarity">
    <text evidence="7">Belongs to the ABC transporter superfamily. Spermidine/putrescine importer (TC 3.A.1.11.1) family.</text>
</comment>
<dbReference type="PROSITE" id="PS50893">
    <property type="entry name" value="ABC_TRANSPORTER_2"/>
    <property type="match status" value="1"/>
</dbReference>
<evidence type="ECO:0000313" key="9">
    <source>
        <dbReference type="EMBL" id="TDD22479.1"/>
    </source>
</evidence>
<evidence type="ECO:0000256" key="5">
    <source>
        <dbReference type="ARBA" id="ARBA00022967"/>
    </source>
</evidence>
<dbReference type="NCBIfam" id="TIGR01187">
    <property type="entry name" value="potA"/>
    <property type="match status" value="1"/>
</dbReference>
<dbReference type="EMBL" id="SMKP01000025">
    <property type="protein sequence ID" value="TDD22479.1"/>
    <property type="molecule type" value="Genomic_DNA"/>
</dbReference>
<organism evidence="9 10">
    <name type="scientific">Nonomuraea diastatica</name>
    <dbReference type="NCBI Taxonomy" id="1848329"/>
    <lineage>
        <taxon>Bacteria</taxon>
        <taxon>Bacillati</taxon>
        <taxon>Actinomycetota</taxon>
        <taxon>Actinomycetes</taxon>
        <taxon>Streptosporangiales</taxon>
        <taxon>Streptosporangiaceae</taxon>
        <taxon>Nonomuraea</taxon>
    </lineage>
</organism>
<evidence type="ECO:0000256" key="4">
    <source>
        <dbReference type="ARBA" id="ARBA00022840"/>
    </source>
</evidence>
<comment type="function">
    <text evidence="7">Part of the ABC transporter complex PotABCD involved in spermidine/putrescine import. Responsible for energy coupling to the transport system.</text>
</comment>
<evidence type="ECO:0000256" key="1">
    <source>
        <dbReference type="ARBA" id="ARBA00022448"/>
    </source>
</evidence>
<evidence type="ECO:0000313" key="10">
    <source>
        <dbReference type="Proteomes" id="UP000294543"/>
    </source>
</evidence>
<keyword evidence="10" id="KW-1185">Reference proteome</keyword>
<dbReference type="InterPro" id="IPR008995">
    <property type="entry name" value="Mo/tungstate-bd_C_term_dom"/>
</dbReference>
<dbReference type="AlphaFoldDB" id="A0A4R4WXD3"/>
<dbReference type="Pfam" id="PF08402">
    <property type="entry name" value="TOBE_2"/>
    <property type="match status" value="1"/>
</dbReference>
<reference evidence="9 10" key="1">
    <citation type="submission" date="2019-03" db="EMBL/GenBank/DDBJ databases">
        <title>Draft genome sequences of novel Actinobacteria.</title>
        <authorList>
            <person name="Sahin N."/>
            <person name="Ay H."/>
            <person name="Saygin H."/>
        </authorList>
    </citation>
    <scope>NUCLEOTIDE SEQUENCE [LARGE SCALE GENOMIC DNA]</scope>
    <source>
        <strain evidence="9 10">KC712</strain>
    </source>
</reference>
<comment type="catalytic activity">
    <reaction evidence="7">
        <text>ATP + H2O + polyamine-[polyamine-binding protein]Side 1 = ADP + phosphate + polyamineSide 2 + [polyamine-binding protein]Side 1.</text>
        <dbReference type="EC" id="7.6.2.11"/>
    </reaction>
</comment>
<dbReference type="SUPFAM" id="SSF50331">
    <property type="entry name" value="MOP-like"/>
    <property type="match status" value="1"/>
</dbReference>
<keyword evidence="5 7" id="KW-1278">Translocase</keyword>
<name>A0A4R4WXD3_9ACTN</name>
<dbReference type="GO" id="GO:0015417">
    <property type="term" value="F:ABC-type polyamine transporter activity"/>
    <property type="evidence" value="ECO:0007669"/>
    <property type="project" value="UniProtKB-EC"/>
</dbReference>
<dbReference type="EC" id="7.6.2.11" evidence="7"/>
<dbReference type="InterPro" id="IPR050093">
    <property type="entry name" value="ABC_SmlMolc_Importer"/>
</dbReference>
<evidence type="ECO:0000256" key="3">
    <source>
        <dbReference type="ARBA" id="ARBA00022741"/>
    </source>
</evidence>
<dbReference type="InterPro" id="IPR003593">
    <property type="entry name" value="AAA+_ATPase"/>
</dbReference>
<dbReference type="InterPro" id="IPR003439">
    <property type="entry name" value="ABC_transporter-like_ATP-bd"/>
</dbReference>
<dbReference type="Gene3D" id="2.40.50.100">
    <property type="match status" value="1"/>
</dbReference>
<dbReference type="InterPro" id="IPR013611">
    <property type="entry name" value="Transp-assoc_OB_typ2"/>
</dbReference>
<feature type="domain" description="ABC transporter" evidence="8">
    <location>
        <begin position="4"/>
        <end position="236"/>
    </location>
</feature>
<dbReference type="Pfam" id="PF00005">
    <property type="entry name" value="ABC_tran"/>
    <property type="match status" value="1"/>
</dbReference>
<keyword evidence="1 7" id="KW-0813">Transport</keyword>
<proteinExistence type="inferred from homology"/>
<dbReference type="PANTHER" id="PTHR42781:SF4">
    <property type="entry name" value="SPERMIDINE_PUTRESCINE IMPORT ATP-BINDING PROTEIN POTA"/>
    <property type="match status" value="1"/>
</dbReference>
<dbReference type="Gene3D" id="3.40.50.300">
    <property type="entry name" value="P-loop containing nucleotide triphosphate hydrolases"/>
    <property type="match status" value="1"/>
</dbReference>
<dbReference type="OrthoDB" id="7838608at2"/>
<dbReference type="SUPFAM" id="SSF52540">
    <property type="entry name" value="P-loop containing nucleoside triphosphate hydrolases"/>
    <property type="match status" value="1"/>
</dbReference>
<keyword evidence="3 7" id="KW-0547">Nucleotide-binding</keyword>
<dbReference type="InterPro" id="IPR005893">
    <property type="entry name" value="PotA-like"/>
</dbReference>
<dbReference type="RefSeq" id="WP_132507710.1">
    <property type="nucleotide sequence ID" value="NZ_SMKP01000025.1"/>
</dbReference>
<evidence type="ECO:0000256" key="6">
    <source>
        <dbReference type="ARBA" id="ARBA00023136"/>
    </source>
</evidence>
<evidence type="ECO:0000256" key="2">
    <source>
        <dbReference type="ARBA" id="ARBA00022475"/>
    </source>
</evidence>
<evidence type="ECO:0000259" key="8">
    <source>
        <dbReference type="PROSITE" id="PS50893"/>
    </source>
</evidence>
<dbReference type="SMART" id="SM00382">
    <property type="entry name" value="AAA"/>
    <property type="match status" value="1"/>
</dbReference>
<evidence type="ECO:0000256" key="7">
    <source>
        <dbReference type="RuleBase" id="RU364083"/>
    </source>
</evidence>
<gene>
    <name evidence="7" type="primary">potA</name>
    <name evidence="9" type="ORF">E1294_11715</name>
</gene>
<dbReference type="GO" id="GO:0005524">
    <property type="term" value="F:ATP binding"/>
    <property type="evidence" value="ECO:0007669"/>
    <property type="project" value="UniProtKB-KW"/>
</dbReference>
<dbReference type="InterPro" id="IPR017871">
    <property type="entry name" value="ABC_transporter-like_CS"/>
</dbReference>
<keyword evidence="2 7" id="KW-1003">Cell membrane</keyword>
<comment type="subunit">
    <text evidence="7">The complex is composed of two ATP-binding proteins (PotA), two transmembrane proteins (PotB and PotC) and a solute-binding protein (PotD).</text>
</comment>
<keyword evidence="4 7" id="KW-0067">ATP-binding</keyword>
<dbReference type="PANTHER" id="PTHR42781">
    <property type="entry name" value="SPERMIDINE/PUTRESCINE IMPORT ATP-BINDING PROTEIN POTA"/>
    <property type="match status" value="1"/>
</dbReference>